<dbReference type="Proteomes" id="UP000322667">
    <property type="component" value="Chromosome A08"/>
</dbReference>
<dbReference type="EMBL" id="CM017617">
    <property type="protein sequence ID" value="TYI15313.1"/>
    <property type="molecule type" value="Genomic_DNA"/>
</dbReference>
<sequence>MRNRDSMLKALNDHSYHCRIEMKKILSKISFKLSLQFYHSNTLSVFQIRRYGATDKKLLRNLHYSALEQTQIDVQTLEGQMEPEVLLAGNIDGSFSLLKVGSELHFDYGITRILDRVWPSAKGDVESDEMPPYVSRPAAAPLHMSLRISCIRLCEKQSFSTNNAHCIL</sequence>
<keyword evidence="2" id="KW-1185">Reference proteome</keyword>
<name>A0A5D2PH98_GOSTO</name>
<accession>A0A5D2PH98</accession>
<reference evidence="1 2" key="1">
    <citation type="submission" date="2019-07" db="EMBL/GenBank/DDBJ databases">
        <title>WGS assembly of Gossypium tomentosum.</title>
        <authorList>
            <person name="Chen Z.J."/>
            <person name="Sreedasyam A."/>
            <person name="Ando A."/>
            <person name="Song Q."/>
            <person name="De L."/>
            <person name="Hulse-Kemp A."/>
            <person name="Ding M."/>
            <person name="Ye W."/>
            <person name="Kirkbride R."/>
            <person name="Jenkins J."/>
            <person name="Plott C."/>
            <person name="Lovell J."/>
            <person name="Lin Y.-M."/>
            <person name="Vaughn R."/>
            <person name="Liu B."/>
            <person name="Li W."/>
            <person name="Simpson S."/>
            <person name="Scheffler B."/>
            <person name="Saski C."/>
            <person name="Grover C."/>
            <person name="Hu G."/>
            <person name="Conover J."/>
            <person name="Carlson J."/>
            <person name="Shu S."/>
            <person name="Boston L."/>
            <person name="Williams M."/>
            <person name="Peterson D."/>
            <person name="Mcgee K."/>
            <person name="Jones D."/>
            <person name="Wendel J."/>
            <person name="Stelly D."/>
            <person name="Grimwood J."/>
            <person name="Schmutz J."/>
        </authorList>
    </citation>
    <scope>NUCLEOTIDE SEQUENCE [LARGE SCALE GENOMIC DNA]</scope>
    <source>
        <strain evidence="1">7179.01</strain>
    </source>
</reference>
<evidence type="ECO:0000313" key="2">
    <source>
        <dbReference type="Proteomes" id="UP000322667"/>
    </source>
</evidence>
<gene>
    <name evidence="1" type="ORF">ES332_A08G177700v1</name>
</gene>
<dbReference type="AlphaFoldDB" id="A0A5D2PH98"/>
<protein>
    <submittedName>
        <fullName evidence="1">Uncharacterized protein</fullName>
    </submittedName>
</protein>
<evidence type="ECO:0000313" key="1">
    <source>
        <dbReference type="EMBL" id="TYI15313.1"/>
    </source>
</evidence>
<proteinExistence type="predicted"/>
<organism evidence="1 2">
    <name type="scientific">Gossypium tomentosum</name>
    <name type="common">Hawaiian cotton</name>
    <name type="synonym">Gossypium sandvicense</name>
    <dbReference type="NCBI Taxonomy" id="34277"/>
    <lineage>
        <taxon>Eukaryota</taxon>
        <taxon>Viridiplantae</taxon>
        <taxon>Streptophyta</taxon>
        <taxon>Embryophyta</taxon>
        <taxon>Tracheophyta</taxon>
        <taxon>Spermatophyta</taxon>
        <taxon>Magnoliopsida</taxon>
        <taxon>eudicotyledons</taxon>
        <taxon>Gunneridae</taxon>
        <taxon>Pentapetalae</taxon>
        <taxon>rosids</taxon>
        <taxon>malvids</taxon>
        <taxon>Malvales</taxon>
        <taxon>Malvaceae</taxon>
        <taxon>Malvoideae</taxon>
        <taxon>Gossypium</taxon>
    </lineage>
</organism>